<organism evidence="1 2">
    <name type="scientific">Moorena producens 3L</name>
    <dbReference type="NCBI Taxonomy" id="489825"/>
    <lineage>
        <taxon>Bacteria</taxon>
        <taxon>Bacillati</taxon>
        <taxon>Cyanobacteriota</taxon>
        <taxon>Cyanophyceae</taxon>
        <taxon>Coleofasciculales</taxon>
        <taxon>Coleofasciculaceae</taxon>
        <taxon>Moorena</taxon>
    </lineage>
</organism>
<dbReference type="SUPFAM" id="SSF53756">
    <property type="entry name" value="UDP-Glycosyltransferase/glycogen phosphorylase"/>
    <property type="match status" value="1"/>
</dbReference>
<dbReference type="AlphaFoldDB" id="F4XYQ2"/>
<reference evidence="2" key="1">
    <citation type="journal article" date="2011" name="Proc. Natl. Acad. Sci. U.S.A.">
        <title>Genomic insights into the physiology and ecology of the marine filamentous cyanobacterium Lyngbya majuscula.</title>
        <authorList>
            <person name="Jones A.C."/>
            <person name="Monroe E.A."/>
            <person name="Podell S."/>
            <person name="Hess W.R."/>
            <person name="Klages S."/>
            <person name="Esquenazi E."/>
            <person name="Niessen S."/>
            <person name="Hoover H."/>
            <person name="Rothmann M."/>
            <person name="Lasken R.S."/>
            <person name="Yates J.R.III."/>
            <person name="Reinhardt R."/>
            <person name="Kube M."/>
            <person name="Burkart M.D."/>
            <person name="Allen E.E."/>
            <person name="Dorrestein P.C."/>
            <person name="Gerwick W.H."/>
            <person name="Gerwick L."/>
        </authorList>
    </citation>
    <scope>NUCLEOTIDE SEQUENCE [LARGE SCALE GENOMIC DNA]</scope>
    <source>
        <strain evidence="2">3L</strain>
    </source>
</reference>
<dbReference type="Gene3D" id="3.40.50.2000">
    <property type="entry name" value="Glycogen Phosphorylase B"/>
    <property type="match status" value="1"/>
</dbReference>
<evidence type="ECO:0000313" key="1">
    <source>
        <dbReference type="EMBL" id="EGJ30193.1"/>
    </source>
</evidence>
<protein>
    <submittedName>
        <fullName evidence="1">Uncharacterized protein</fullName>
    </submittedName>
</protein>
<dbReference type="Proteomes" id="UP000003959">
    <property type="component" value="Unassembled WGS sequence"/>
</dbReference>
<gene>
    <name evidence="1" type="ORF">LYNGBM3L_52620</name>
</gene>
<dbReference type="HOGENOM" id="CLU_3081943_0_0_3"/>
<dbReference type="EMBL" id="GL890956">
    <property type="protein sequence ID" value="EGJ30193.1"/>
    <property type="molecule type" value="Genomic_DNA"/>
</dbReference>
<evidence type="ECO:0000313" key="2">
    <source>
        <dbReference type="Proteomes" id="UP000003959"/>
    </source>
</evidence>
<keyword evidence="2" id="KW-1185">Reference proteome</keyword>
<name>F4XYQ2_9CYAN</name>
<proteinExistence type="predicted"/>
<accession>F4XYQ2</accession>
<sequence length="52" mass="5608">MECQCPVICRLTSSLPEVVGDAASLFEPDSVDGLVNTMEIVVEDSEHRASID</sequence>